<dbReference type="Gene3D" id="1.10.3720.10">
    <property type="entry name" value="MetI-like"/>
    <property type="match status" value="1"/>
</dbReference>
<evidence type="ECO:0000313" key="10">
    <source>
        <dbReference type="Proteomes" id="UP000198970"/>
    </source>
</evidence>
<dbReference type="Pfam" id="PF00528">
    <property type="entry name" value="BPD_transp_1"/>
    <property type="match status" value="1"/>
</dbReference>
<dbReference type="RefSeq" id="WP_054791797.1">
    <property type="nucleotide sequence ID" value="NZ_LT630003.1"/>
</dbReference>
<proteinExistence type="inferred from homology"/>
<evidence type="ECO:0000256" key="1">
    <source>
        <dbReference type="ARBA" id="ARBA00004651"/>
    </source>
</evidence>
<dbReference type="InterPro" id="IPR000515">
    <property type="entry name" value="MetI-like"/>
</dbReference>
<keyword evidence="3" id="KW-1003">Cell membrane</keyword>
<gene>
    <name evidence="9" type="ORF">SAMN02745906_1366</name>
</gene>
<dbReference type="PANTHER" id="PTHR32243">
    <property type="entry name" value="MALTOSE TRANSPORT SYSTEM PERMEASE-RELATED"/>
    <property type="match status" value="1"/>
</dbReference>
<dbReference type="InterPro" id="IPR050901">
    <property type="entry name" value="BP-dep_ABC_trans_perm"/>
</dbReference>
<evidence type="ECO:0000256" key="6">
    <source>
        <dbReference type="ARBA" id="ARBA00023136"/>
    </source>
</evidence>
<feature type="transmembrane region" description="Helical" evidence="7">
    <location>
        <begin position="9"/>
        <end position="27"/>
    </location>
</feature>
<dbReference type="Proteomes" id="UP000198970">
    <property type="component" value="Chromosome I"/>
</dbReference>
<feature type="transmembrane region" description="Helical" evidence="7">
    <location>
        <begin position="140"/>
        <end position="160"/>
    </location>
</feature>
<comment type="similarity">
    <text evidence="7">Belongs to the binding-protein-dependent transport system permease family.</text>
</comment>
<reference evidence="9 10" key="1">
    <citation type="submission" date="2016-10" db="EMBL/GenBank/DDBJ databases">
        <authorList>
            <person name="Varghese N."/>
            <person name="Submissions S."/>
        </authorList>
    </citation>
    <scope>NUCLEOTIDE SEQUENCE [LARGE SCALE GENOMIC DNA]</scope>
    <source>
        <strain evidence="9 10">ATCC 19403</strain>
    </source>
</reference>
<keyword evidence="5 7" id="KW-1133">Transmembrane helix</keyword>
<evidence type="ECO:0000313" key="9">
    <source>
        <dbReference type="EMBL" id="SET71849.1"/>
    </source>
</evidence>
<dbReference type="InterPro" id="IPR035906">
    <property type="entry name" value="MetI-like_sf"/>
</dbReference>
<keyword evidence="10" id="KW-1185">Reference proteome</keyword>
<comment type="subcellular location">
    <subcellularLocation>
        <location evidence="1 7">Cell membrane</location>
        <topology evidence="1 7">Multi-pass membrane protein</topology>
    </subcellularLocation>
</comment>
<evidence type="ECO:0000256" key="2">
    <source>
        <dbReference type="ARBA" id="ARBA00022448"/>
    </source>
</evidence>
<keyword evidence="6 7" id="KW-0472">Membrane</keyword>
<evidence type="ECO:0000256" key="3">
    <source>
        <dbReference type="ARBA" id="ARBA00022475"/>
    </source>
</evidence>
<dbReference type="SUPFAM" id="SSF161098">
    <property type="entry name" value="MetI-like"/>
    <property type="match status" value="1"/>
</dbReference>
<dbReference type="PANTHER" id="PTHR32243:SF18">
    <property type="entry name" value="INNER MEMBRANE ABC TRANSPORTER PERMEASE PROTEIN YCJP"/>
    <property type="match status" value="1"/>
</dbReference>
<dbReference type="PROSITE" id="PS50928">
    <property type="entry name" value="ABC_TM1"/>
    <property type="match status" value="1"/>
</dbReference>
<dbReference type="CDD" id="cd06261">
    <property type="entry name" value="TM_PBP2"/>
    <property type="match status" value="1"/>
</dbReference>
<keyword evidence="2 7" id="KW-0813">Transport</keyword>
<organism evidence="9 10">
    <name type="scientific">Lacrimispora sphenoides JCM 1415</name>
    <dbReference type="NCBI Taxonomy" id="1297793"/>
    <lineage>
        <taxon>Bacteria</taxon>
        <taxon>Bacillati</taxon>
        <taxon>Bacillota</taxon>
        <taxon>Clostridia</taxon>
        <taxon>Lachnospirales</taxon>
        <taxon>Lachnospiraceae</taxon>
        <taxon>Lacrimispora</taxon>
    </lineage>
</organism>
<feature type="domain" description="ABC transmembrane type-1" evidence="8">
    <location>
        <begin position="69"/>
        <end position="260"/>
    </location>
</feature>
<evidence type="ECO:0000256" key="5">
    <source>
        <dbReference type="ARBA" id="ARBA00022989"/>
    </source>
</evidence>
<feature type="transmembrane region" description="Helical" evidence="7">
    <location>
        <begin position="68"/>
        <end position="92"/>
    </location>
</feature>
<keyword evidence="4 7" id="KW-0812">Transmembrane</keyword>
<evidence type="ECO:0000256" key="7">
    <source>
        <dbReference type="RuleBase" id="RU363032"/>
    </source>
</evidence>
<feature type="transmembrane region" description="Helical" evidence="7">
    <location>
        <begin position="237"/>
        <end position="260"/>
    </location>
</feature>
<name>A0ABY1C636_9FIRM</name>
<keyword evidence="9" id="KW-0762">Sugar transport</keyword>
<evidence type="ECO:0000256" key="4">
    <source>
        <dbReference type="ARBA" id="ARBA00022692"/>
    </source>
</evidence>
<sequence length="275" mass="30440">MKEKRRQMTLYLLLIPLLLFVLFPIYWTLCTSLKHEGDISKIPVKYFPSPLTFQNYVTSWNQVGFSKYFVNSLIVSISSVAAIVLIAIMVGYALSRYEFKGKGAFMLALLSTQFVPVAVLLIPLFNIFNGLQLIGTRSSIILANITFQLPFNSILMRGFISNIPIDLEEAASIDGCSRFQGVIKIVLPMLVPGIVATAAFAFIGCWNEFLFSLMFLNDPNKFTVPIGLRFMQGQFDINYGALAAGALIAMSIPVLLFAYLQKHLVQGLTAGAVKG</sequence>
<dbReference type="EMBL" id="LT630003">
    <property type="protein sequence ID" value="SET71849.1"/>
    <property type="molecule type" value="Genomic_DNA"/>
</dbReference>
<accession>A0ABY1C636</accession>
<evidence type="ECO:0000259" key="8">
    <source>
        <dbReference type="PROSITE" id="PS50928"/>
    </source>
</evidence>
<feature type="transmembrane region" description="Helical" evidence="7">
    <location>
        <begin position="104"/>
        <end position="128"/>
    </location>
</feature>
<protein>
    <submittedName>
        <fullName evidence="9">Multiple sugar transport system permease protein</fullName>
    </submittedName>
</protein>
<feature type="transmembrane region" description="Helical" evidence="7">
    <location>
        <begin position="181"/>
        <end position="203"/>
    </location>
</feature>